<evidence type="ECO:0000259" key="1">
    <source>
        <dbReference type="PROSITE" id="PS50983"/>
    </source>
</evidence>
<name>A0A8S5S3G0_9CAUD</name>
<dbReference type="PANTHER" id="PTHR30535">
    <property type="entry name" value="VITAMIN B12-BINDING PROTEIN"/>
    <property type="match status" value="1"/>
</dbReference>
<dbReference type="CDD" id="cd01141">
    <property type="entry name" value="TroA_d"/>
    <property type="match status" value="1"/>
</dbReference>
<evidence type="ECO:0000313" key="2">
    <source>
        <dbReference type="EMBL" id="DAF45355.1"/>
    </source>
</evidence>
<dbReference type="InterPro" id="IPR050902">
    <property type="entry name" value="ABC_Transporter_SBP"/>
</dbReference>
<sequence>MKRISLLLALLTALCFGSCGTPRLDPGAFTETIYAPAYATGFDIRGLAADSLSLADQSAASEAPTLITVRNPWQGASDIEQHLLVLRGNAEAPAAFDGTVVRAPVERVVCMSSGHIAFFDALGETDRISGVSGIDYISNPRIQENRQAGKVHDIGFDSNIDFERLASMRPGIVLLYGVTGENVAVTGKLRELGIPYIYVGDYVENSPLGKAEWLVAIAELCNRRKAGADTLRHIAARYEALKATPAAGRPKVMLNTPYRDTWFMPPRSSYMVRLVEDAGGAYIYPQNDTNASQPIDMEEAYLLARQADVWINVGGCNTLAELTAQNPKFADVPAVKERRVFNNNRRQTLSGGSDFWESGNVRPDRILCDLRTIFSGGDADSLWYYKRLK</sequence>
<organism evidence="2">
    <name type="scientific">Siphoviridae sp. ctBLh2</name>
    <dbReference type="NCBI Taxonomy" id="2827803"/>
    <lineage>
        <taxon>Viruses</taxon>
        <taxon>Duplodnaviria</taxon>
        <taxon>Heunggongvirae</taxon>
        <taxon>Uroviricota</taxon>
        <taxon>Caudoviricetes</taxon>
    </lineage>
</organism>
<dbReference type="PANTHER" id="PTHR30535:SF34">
    <property type="entry name" value="MOLYBDATE-BINDING PROTEIN MOLA"/>
    <property type="match status" value="1"/>
</dbReference>
<dbReference type="Pfam" id="PF01497">
    <property type="entry name" value="Peripla_BP_2"/>
    <property type="match status" value="1"/>
</dbReference>
<dbReference type="PROSITE" id="PS50983">
    <property type="entry name" value="FE_B12_PBP"/>
    <property type="match status" value="1"/>
</dbReference>
<reference evidence="2" key="1">
    <citation type="journal article" date="2021" name="Proc. Natl. Acad. Sci. U.S.A.">
        <title>A Catalog of Tens of Thousands of Viruses from Human Metagenomes Reveals Hidden Associations with Chronic Diseases.</title>
        <authorList>
            <person name="Tisza M.J."/>
            <person name="Buck C.B."/>
        </authorList>
    </citation>
    <scope>NUCLEOTIDE SEQUENCE</scope>
    <source>
        <strain evidence="2">CtBLh2</strain>
    </source>
</reference>
<dbReference type="EMBL" id="BK032514">
    <property type="protein sequence ID" value="DAF45355.1"/>
    <property type="molecule type" value="Genomic_DNA"/>
</dbReference>
<dbReference type="SUPFAM" id="SSF53807">
    <property type="entry name" value="Helical backbone' metal receptor"/>
    <property type="match status" value="1"/>
</dbReference>
<proteinExistence type="predicted"/>
<dbReference type="GO" id="GO:0071281">
    <property type="term" value="P:cellular response to iron ion"/>
    <property type="evidence" value="ECO:0007669"/>
    <property type="project" value="TreeGrafter"/>
</dbReference>
<feature type="domain" description="Fe/B12 periplasmic-binding" evidence="1">
    <location>
        <begin position="107"/>
        <end position="378"/>
    </location>
</feature>
<accession>A0A8S5S3G0</accession>
<dbReference type="Gene3D" id="3.40.50.1980">
    <property type="entry name" value="Nitrogenase molybdenum iron protein domain"/>
    <property type="match status" value="2"/>
</dbReference>
<protein>
    <recommendedName>
        <fullName evidence="1">Fe/B12 periplasmic-binding domain-containing protein</fullName>
    </recommendedName>
</protein>
<dbReference type="InterPro" id="IPR002491">
    <property type="entry name" value="ABC_transptr_periplasmic_BD"/>
</dbReference>